<keyword evidence="8 10" id="KW-0558">Oxidation</keyword>
<dbReference type="Proteomes" id="UP000193207">
    <property type="component" value="Unassembled WGS sequence"/>
</dbReference>
<evidence type="ECO:0000256" key="13">
    <source>
        <dbReference type="RuleBase" id="RU003572"/>
    </source>
</evidence>
<dbReference type="UniPathway" id="UPA00703">
    <property type="reaction ID" value="UER00720"/>
</dbReference>
<dbReference type="InterPro" id="IPR048356">
    <property type="entry name" value="MS_N"/>
</dbReference>
<gene>
    <name evidence="10 18" type="primary">glcB</name>
    <name evidence="18" type="ORF">ROH8110_00328</name>
</gene>
<dbReference type="InterPro" id="IPR048355">
    <property type="entry name" value="MS_C"/>
</dbReference>
<evidence type="ECO:0000313" key="19">
    <source>
        <dbReference type="Proteomes" id="UP000193207"/>
    </source>
</evidence>
<sequence>MSEYVDRHGLSVAAPLARLLEDEILLGVSADQFWSGYAAMLRDLAPQNARLLEKRAQLQRRIDEWHIAHRGQPFDGEAYRAYLKEIGYLLPAPAPFEVTTRNVDPEIASVAGPQLVVPVMNARFALNAANARWGSLYDALYGTDAIEGKPEGQGYDAARGAKVIAWARAHLDRVVPLATGSWADVTALDVEGGALKVAVKGQGSALADPGQFAGYTEAGNVFLRANGLLIEVVIDRDSAIGRDDPAGIADLRLESALTAIQDCEDSVAAVDAEDKCLAYANWLGLMRGDLEERFEKGGKTMTRRLAPDVSYLDPEGNSVTHPGRAVLLVRNVGHLMTTDAVLMDGQETPEGMLDAAVTVAAAMHDLAREGEGNSRAGSVYVVKPKMHGPEEVAFADTLYARVEDLLGLERNTVKLGVMDEERRTSANLLACIEAVKERCVFINTGFLDRTGDEIHTAMQAGPVVPKGEMQQSGWLAAYEAGNVDAGLAAGMAGKGQIGKGMWARPDDMAAMLEAKIGHPEAGANTAWVPSPTAATLHATHYHQVDVAALQAKLKDRAPASREALLTPPLMVGRNLSPEEVQRELDNSCQSILGYVVRWVDQGIGCSKVPDINDVALMEDRATLRISSQYLANWLLHGICSAEEVEASLRRMAPKVDAQNAGDPAYRPMAPGFDGPAFKAAHDLIFKGAEQPSGYTEPLLHAARRVAKAQAQKGE</sequence>
<feature type="domain" description="Malate synthase G alpha-beta insertion" evidence="16">
    <location>
        <begin position="155"/>
        <end position="218"/>
    </location>
</feature>
<reference evidence="18 19" key="1">
    <citation type="submission" date="2017-03" db="EMBL/GenBank/DDBJ databases">
        <authorList>
            <person name="Afonso C.L."/>
            <person name="Miller P.J."/>
            <person name="Scott M.A."/>
            <person name="Spackman E."/>
            <person name="Goraichik I."/>
            <person name="Dimitrov K.M."/>
            <person name="Suarez D.L."/>
            <person name="Swayne D.E."/>
        </authorList>
    </citation>
    <scope>NUCLEOTIDE SEQUENCE [LARGE SCALE GENOMIC DNA]</scope>
    <source>
        <strain evidence="18 19">CECT 8110</strain>
    </source>
</reference>
<keyword evidence="18" id="KW-0012">Acyltransferase</keyword>
<evidence type="ECO:0000256" key="6">
    <source>
        <dbReference type="ARBA" id="ARBA00022723"/>
    </source>
</evidence>
<dbReference type="GO" id="GO:0009436">
    <property type="term" value="P:glyoxylate catabolic process"/>
    <property type="evidence" value="ECO:0007669"/>
    <property type="project" value="TreeGrafter"/>
</dbReference>
<keyword evidence="2 10" id="KW-0329">Glyoxylate bypass</keyword>
<feature type="active site" description="Proton donor" evidence="10 12">
    <location>
        <position position="619"/>
    </location>
</feature>
<organism evidence="18 19">
    <name type="scientific">Roseovarius halotolerans</name>
    <dbReference type="NCBI Taxonomy" id="505353"/>
    <lineage>
        <taxon>Bacteria</taxon>
        <taxon>Pseudomonadati</taxon>
        <taxon>Pseudomonadota</taxon>
        <taxon>Alphaproteobacteria</taxon>
        <taxon>Rhodobacterales</taxon>
        <taxon>Roseobacteraceae</taxon>
        <taxon>Roseovarius</taxon>
    </lineage>
</organism>
<dbReference type="SUPFAM" id="SSF51645">
    <property type="entry name" value="Malate synthase G"/>
    <property type="match status" value="1"/>
</dbReference>
<dbReference type="GO" id="GO:0005829">
    <property type="term" value="C:cytosol"/>
    <property type="evidence" value="ECO:0007669"/>
    <property type="project" value="TreeGrafter"/>
</dbReference>
<dbReference type="Gene3D" id="3.20.20.360">
    <property type="entry name" value="Malate synthase, domain 3"/>
    <property type="match status" value="2"/>
</dbReference>
<dbReference type="NCBIfam" id="TIGR01345">
    <property type="entry name" value="malate_syn_G"/>
    <property type="match status" value="1"/>
</dbReference>
<dbReference type="AlphaFoldDB" id="A0A1X6Y9F6"/>
<accession>A0A1X6Y9F6</accession>
<dbReference type="InterPro" id="IPR006253">
    <property type="entry name" value="Malate_synthG"/>
</dbReference>
<dbReference type="InterPro" id="IPR001465">
    <property type="entry name" value="Malate_synthase_TIM"/>
</dbReference>
<feature type="domain" description="Malate synthase C-terminal" evidence="17">
    <location>
        <begin position="579"/>
        <end position="686"/>
    </location>
</feature>
<evidence type="ECO:0000256" key="11">
    <source>
        <dbReference type="NCBIfam" id="TIGR01345"/>
    </source>
</evidence>
<evidence type="ECO:0000259" key="17">
    <source>
        <dbReference type="Pfam" id="PF20659"/>
    </source>
</evidence>
<dbReference type="InterPro" id="IPR046363">
    <property type="entry name" value="MS_N_TIM-barrel_dom"/>
</dbReference>
<evidence type="ECO:0000256" key="4">
    <source>
        <dbReference type="ARBA" id="ARBA00022532"/>
    </source>
</evidence>
<feature type="binding site" evidence="10">
    <location>
        <position position="116"/>
    </location>
    <ligand>
        <name>acetyl-CoA</name>
        <dbReference type="ChEBI" id="CHEBI:57288"/>
    </ligand>
</feature>
<feature type="binding site" evidence="10">
    <location>
        <position position="303"/>
    </location>
    <ligand>
        <name>acetyl-CoA</name>
        <dbReference type="ChEBI" id="CHEBI:57288"/>
    </ligand>
</feature>
<keyword evidence="4 10" id="KW-0816">Tricarboxylic acid cycle</keyword>
<feature type="domain" description="Malate synthase TIM barrel" evidence="14">
    <location>
        <begin position="326"/>
        <end position="557"/>
    </location>
</feature>
<evidence type="ECO:0000256" key="5">
    <source>
        <dbReference type="ARBA" id="ARBA00022679"/>
    </source>
</evidence>
<feature type="binding site" evidence="10">
    <location>
        <position position="330"/>
    </location>
    <ligand>
        <name>glyoxylate</name>
        <dbReference type="ChEBI" id="CHEBI:36655"/>
    </ligand>
</feature>
<dbReference type="PANTHER" id="PTHR42739:SF1">
    <property type="entry name" value="MALATE SYNTHASE G"/>
    <property type="match status" value="1"/>
</dbReference>
<proteinExistence type="inferred from homology"/>
<comment type="similarity">
    <text evidence="10 13">Belongs to the malate synthase family. GlcB subfamily.</text>
</comment>
<dbReference type="Pfam" id="PF20658">
    <property type="entry name" value="MSG_insertion"/>
    <property type="match status" value="1"/>
</dbReference>
<feature type="binding site" evidence="10">
    <location>
        <position position="529"/>
    </location>
    <ligand>
        <name>acetyl-CoA</name>
        <dbReference type="ChEBI" id="CHEBI:57288"/>
    </ligand>
</feature>
<feature type="binding site" evidence="10">
    <location>
        <position position="420"/>
    </location>
    <ligand>
        <name>Mg(2+)</name>
        <dbReference type="ChEBI" id="CHEBI:18420"/>
    </ligand>
</feature>
<dbReference type="Gene3D" id="1.20.1220.12">
    <property type="entry name" value="Malate synthase, domain III"/>
    <property type="match status" value="1"/>
</dbReference>
<dbReference type="PANTHER" id="PTHR42739">
    <property type="entry name" value="MALATE SYNTHASE G"/>
    <property type="match status" value="1"/>
</dbReference>
<evidence type="ECO:0000256" key="9">
    <source>
        <dbReference type="ARBA" id="ARBA00047918"/>
    </source>
</evidence>
<dbReference type="InterPro" id="IPR048357">
    <property type="entry name" value="MSG_insertion"/>
</dbReference>
<feature type="binding site" evidence="10">
    <location>
        <position position="448"/>
    </location>
    <ligand>
        <name>Mg(2+)</name>
        <dbReference type="ChEBI" id="CHEBI:18420"/>
    </ligand>
</feature>
<dbReference type="GO" id="GO:0006097">
    <property type="term" value="P:glyoxylate cycle"/>
    <property type="evidence" value="ECO:0007669"/>
    <property type="project" value="UniProtKB-UniRule"/>
</dbReference>
<evidence type="ECO:0000256" key="3">
    <source>
        <dbReference type="ARBA" id="ARBA00022490"/>
    </source>
</evidence>
<comment type="pathway">
    <text evidence="10 13">Carbohydrate metabolism; glyoxylate cycle; (S)-malate from isocitrate: step 2/2.</text>
</comment>
<feature type="modified residue" description="Cysteine sulfenic acid (-SOH)" evidence="10">
    <location>
        <position position="605"/>
    </location>
</feature>
<dbReference type="Pfam" id="PF20656">
    <property type="entry name" value="MS_N"/>
    <property type="match status" value="1"/>
</dbReference>
<evidence type="ECO:0000256" key="2">
    <source>
        <dbReference type="ARBA" id="ARBA00022435"/>
    </source>
</evidence>
<feature type="binding site" evidence="10">
    <location>
        <begin position="445"/>
        <end position="448"/>
    </location>
    <ligand>
        <name>glyoxylate</name>
        <dbReference type="ChEBI" id="CHEBI:36655"/>
    </ligand>
</feature>
<dbReference type="NCBIfam" id="NF002825">
    <property type="entry name" value="PRK02999.1"/>
    <property type="match status" value="1"/>
</dbReference>
<comment type="catalytic activity">
    <reaction evidence="9 10 13">
        <text>glyoxylate + acetyl-CoA + H2O = (S)-malate + CoA + H(+)</text>
        <dbReference type="Rhea" id="RHEA:18181"/>
        <dbReference type="ChEBI" id="CHEBI:15377"/>
        <dbReference type="ChEBI" id="CHEBI:15378"/>
        <dbReference type="ChEBI" id="CHEBI:15589"/>
        <dbReference type="ChEBI" id="CHEBI:36655"/>
        <dbReference type="ChEBI" id="CHEBI:57287"/>
        <dbReference type="ChEBI" id="CHEBI:57288"/>
        <dbReference type="EC" id="2.3.3.9"/>
    </reaction>
</comment>
<dbReference type="GO" id="GO:0006099">
    <property type="term" value="P:tricarboxylic acid cycle"/>
    <property type="evidence" value="ECO:0007669"/>
    <property type="project" value="UniProtKB-KW"/>
</dbReference>
<feature type="binding site" evidence="10">
    <location>
        <position position="266"/>
    </location>
    <ligand>
        <name>acetyl-CoA</name>
        <dbReference type="ChEBI" id="CHEBI:57288"/>
    </ligand>
</feature>
<dbReference type="InterPro" id="IPR044856">
    <property type="entry name" value="Malate_synth_C_sf"/>
</dbReference>
<dbReference type="InterPro" id="IPR011076">
    <property type="entry name" value="Malate_synth_sf"/>
</dbReference>
<feature type="domain" description="Malate synthase N-terminal" evidence="15">
    <location>
        <begin position="27"/>
        <end position="69"/>
    </location>
</feature>
<evidence type="ECO:0000259" key="14">
    <source>
        <dbReference type="Pfam" id="PF01274"/>
    </source>
</evidence>
<evidence type="ECO:0000256" key="8">
    <source>
        <dbReference type="ARBA" id="ARBA00023097"/>
    </source>
</evidence>
<dbReference type="GO" id="GO:0004474">
    <property type="term" value="F:malate synthase activity"/>
    <property type="evidence" value="ECO:0007669"/>
    <property type="project" value="UniProtKB-UniRule"/>
</dbReference>
<comment type="caution">
    <text evidence="10">Lacks conserved residue(s) required for the propagation of feature annotation.</text>
</comment>
<evidence type="ECO:0000259" key="15">
    <source>
        <dbReference type="Pfam" id="PF20656"/>
    </source>
</evidence>
<dbReference type="EMBL" id="FWFU01000001">
    <property type="protein sequence ID" value="SLN14715.1"/>
    <property type="molecule type" value="Genomic_DNA"/>
</dbReference>
<comment type="subunit">
    <text evidence="10">Monomer.</text>
</comment>
<comment type="cofactor">
    <cofactor evidence="1 10">
        <name>Mg(2+)</name>
        <dbReference type="ChEBI" id="CHEBI:18420"/>
    </cofactor>
</comment>
<dbReference type="HAMAP" id="MF_00641">
    <property type="entry name" value="Malate_synth_G"/>
    <property type="match status" value="1"/>
</dbReference>
<dbReference type="Pfam" id="PF20659">
    <property type="entry name" value="MS_C"/>
    <property type="match status" value="1"/>
</dbReference>
<keyword evidence="3 10" id="KW-0963">Cytoplasm</keyword>
<keyword evidence="7 10" id="KW-0460">Magnesium</keyword>
<dbReference type="Pfam" id="PF01274">
    <property type="entry name" value="MS_TIM-barrel"/>
    <property type="match status" value="1"/>
</dbReference>
<evidence type="ECO:0000256" key="12">
    <source>
        <dbReference type="PIRSR" id="PIRSR601465-50"/>
    </source>
</evidence>
<keyword evidence="19" id="KW-1185">Reference proteome</keyword>
<keyword evidence="5 10" id="KW-0808">Transferase</keyword>
<dbReference type="GO" id="GO:0000287">
    <property type="term" value="F:magnesium ion binding"/>
    <property type="evidence" value="ECO:0007669"/>
    <property type="project" value="TreeGrafter"/>
</dbReference>
<dbReference type="OrthoDB" id="9762054at2"/>
<evidence type="ECO:0000256" key="10">
    <source>
        <dbReference type="HAMAP-Rule" id="MF_00641"/>
    </source>
</evidence>
<comment type="subcellular location">
    <subcellularLocation>
        <location evidence="10 13">Cytoplasm</location>
    </subcellularLocation>
</comment>
<keyword evidence="6 10" id="KW-0479">Metal-binding</keyword>
<evidence type="ECO:0000313" key="18">
    <source>
        <dbReference type="EMBL" id="SLN14715.1"/>
    </source>
</evidence>
<protein>
    <recommendedName>
        <fullName evidence="10 11">Malate synthase G</fullName>
        <ecNumber evidence="10 11">2.3.3.9</ecNumber>
    </recommendedName>
</protein>
<dbReference type="RefSeq" id="WP_085816038.1">
    <property type="nucleotide sequence ID" value="NZ_FWFU01000001.1"/>
</dbReference>
<name>A0A1X6Y9F6_9RHOB</name>
<feature type="binding site" evidence="10">
    <location>
        <position position="420"/>
    </location>
    <ligand>
        <name>glyoxylate</name>
        <dbReference type="ChEBI" id="CHEBI:36655"/>
    </ligand>
</feature>
<dbReference type="EC" id="2.3.3.9" evidence="10 11"/>
<evidence type="ECO:0000259" key="16">
    <source>
        <dbReference type="Pfam" id="PF20658"/>
    </source>
</evidence>
<feature type="active site" description="Proton acceptor" evidence="10 12">
    <location>
        <position position="330"/>
    </location>
</feature>
<comment type="function">
    <text evidence="10">Involved in the glycolate utilization. Catalyzes the condensation and subsequent hydrolysis of acetyl-coenzyme A (acetyl-CoA) and glyoxylate to form malate and CoA.</text>
</comment>
<evidence type="ECO:0000256" key="7">
    <source>
        <dbReference type="ARBA" id="ARBA00022842"/>
    </source>
</evidence>
<evidence type="ECO:0000256" key="1">
    <source>
        <dbReference type="ARBA" id="ARBA00001946"/>
    </source>
</evidence>
<feature type="binding site" evidence="10">
    <location>
        <begin position="123"/>
        <end position="124"/>
    </location>
    <ligand>
        <name>acetyl-CoA</name>
        <dbReference type="ChEBI" id="CHEBI:57288"/>
    </ligand>
</feature>